<proteinExistence type="predicted"/>
<evidence type="ECO:0000313" key="2">
    <source>
        <dbReference type="Proteomes" id="UP000470213"/>
    </source>
</evidence>
<comment type="caution">
    <text evidence="1">The sequence shown here is derived from an EMBL/GenBank/DDBJ whole genome shotgun (WGS) entry which is preliminary data.</text>
</comment>
<dbReference type="Proteomes" id="UP000470213">
    <property type="component" value="Unassembled WGS sequence"/>
</dbReference>
<dbReference type="InterPro" id="IPR021276">
    <property type="entry name" value="DUF2855"/>
</dbReference>
<evidence type="ECO:0000313" key="1">
    <source>
        <dbReference type="EMBL" id="NDV92822.1"/>
    </source>
</evidence>
<sequence length="366" mass="40787">MQQFQVDKTNIEEYRVAISDKNVTPEGHIVFEVERFAFTANNLTYYMVGEKLGYWEFFPAIGASKESNWGVIPVWGVGRVVRSNSDDVPIGSRYFGYFPPASHLVMSDISLSNTNLIDTSSHRQSLPQGYNIYRPLPTLSNDVNASEQAKQKTQESMQMLLWPLYATSFCLAEVVEGIDTIKRQQVLILSASSKTSLGLAYALKESDNPAIGITSPNRIDTLESLNIYSEVLGYDRLDEIALKPTIIIDMSGNATVKQNLKSILGDHLTRYINVGLTHWQDAIASDGEDEFFFAPAHIQQRMRDIGAGAYQKLSAEFIFNAMAWSSTWLKVQEQKGLAALSNDFPVHCQGGIPADTGMIYTLVNCQ</sequence>
<dbReference type="RefSeq" id="WP_163087899.1">
    <property type="nucleotide sequence ID" value="NZ_JAAAWN010000029.1"/>
</dbReference>
<dbReference type="EMBL" id="JAAAWN010000029">
    <property type="protein sequence ID" value="NDV92822.1"/>
    <property type="molecule type" value="Genomic_DNA"/>
</dbReference>
<reference evidence="1 2" key="1">
    <citation type="submission" date="2020-01" db="EMBL/GenBank/DDBJ databases">
        <authorList>
            <person name="Chen J."/>
            <person name="Zhu S."/>
            <person name="Yang J."/>
        </authorList>
    </citation>
    <scope>NUCLEOTIDE SEQUENCE [LARGE SCALE GENOMIC DNA]</scope>
    <source>
        <strain evidence="1 2">345S023</strain>
    </source>
</reference>
<dbReference type="Pfam" id="PF11017">
    <property type="entry name" value="DUF2855"/>
    <property type="match status" value="1"/>
</dbReference>
<organism evidence="1 2">
    <name type="scientific">Alteromonas profundi</name>
    <dbReference type="NCBI Taxonomy" id="2696062"/>
    <lineage>
        <taxon>Bacteria</taxon>
        <taxon>Pseudomonadati</taxon>
        <taxon>Pseudomonadota</taxon>
        <taxon>Gammaproteobacteria</taxon>
        <taxon>Alteromonadales</taxon>
        <taxon>Alteromonadaceae</taxon>
        <taxon>Alteromonas/Salinimonas group</taxon>
        <taxon>Alteromonas</taxon>
    </lineage>
</organism>
<gene>
    <name evidence="1" type="ORF">GTH32_16755</name>
</gene>
<dbReference type="AlphaFoldDB" id="A0A7X5RMC3"/>
<name>A0A7X5RMC3_9ALTE</name>
<accession>A0A7X5RMC3</accession>
<keyword evidence="2" id="KW-1185">Reference proteome</keyword>
<protein>
    <submittedName>
        <fullName evidence="1">DUF2855 family protein</fullName>
    </submittedName>
</protein>